<feature type="transmembrane region" description="Helical" evidence="14">
    <location>
        <begin position="268"/>
        <end position="287"/>
    </location>
</feature>
<keyword evidence="6" id="KW-0808">Transferase</keyword>
<accession>A0ABS6V9E2</accession>
<evidence type="ECO:0000256" key="12">
    <source>
        <dbReference type="PROSITE-ProRule" id="PRU00110"/>
    </source>
</evidence>
<feature type="domain" description="PAC" evidence="18">
    <location>
        <begin position="376"/>
        <end position="428"/>
    </location>
</feature>
<dbReference type="InterPro" id="IPR003594">
    <property type="entry name" value="HATPase_dom"/>
</dbReference>
<evidence type="ECO:0000256" key="9">
    <source>
        <dbReference type="ARBA" id="ARBA00022840"/>
    </source>
</evidence>
<dbReference type="CDD" id="cd00130">
    <property type="entry name" value="PAS"/>
    <property type="match status" value="2"/>
</dbReference>
<dbReference type="Proteomes" id="UP000698028">
    <property type="component" value="Unassembled WGS sequence"/>
</dbReference>
<keyword evidence="21" id="KW-1185">Reference proteome</keyword>
<keyword evidence="7 14" id="KW-0812">Transmembrane</keyword>
<dbReference type="PANTHER" id="PTHR43047:SF72">
    <property type="entry name" value="OSMOSENSING HISTIDINE PROTEIN KINASE SLN1"/>
    <property type="match status" value="1"/>
</dbReference>
<dbReference type="Pfam" id="PF05231">
    <property type="entry name" value="MASE1"/>
    <property type="match status" value="1"/>
</dbReference>
<evidence type="ECO:0000313" key="20">
    <source>
        <dbReference type="EMBL" id="MBW0145688.1"/>
    </source>
</evidence>
<feature type="transmembrane region" description="Helical" evidence="14">
    <location>
        <begin position="154"/>
        <end position="178"/>
    </location>
</feature>
<dbReference type="EC" id="2.7.13.3" evidence="3"/>
<dbReference type="PROSITE" id="PS50109">
    <property type="entry name" value="HIS_KIN"/>
    <property type="match status" value="1"/>
</dbReference>
<organism evidence="20 21">
    <name type="scientific">Sphingomicrobium clamense</name>
    <dbReference type="NCBI Taxonomy" id="2851013"/>
    <lineage>
        <taxon>Bacteria</taxon>
        <taxon>Pseudomonadati</taxon>
        <taxon>Pseudomonadota</taxon>
        <taxon>Alphaproteobacteria</taxon>
        <taxon>Sphingomonadales</taxon>
        <taxon>Sphingomonadaceae</taxon>
        <taxon>Sphingomicrobium</taxon>
    </lineage>
</organism>
<evidence type="ECO:0000256" key="2">
    <source>
        <dbReference type="ARBA" id="ARBA00004429"/>
    </source>
</evidence>
<dbReference type="Pfam" id="PF08447">
    <property type="entry name" value="PAS_3"/>
    <property type="match status" value="1"/>
</dbReference>
<feature type="domain" description="HPt" evidence="19">
    <location>
        <begin position="948"/>
        <end position="1040"/>
    </location>
</feature>
<evidence type="ECO:0000259" key="15">
    <source>
        <dbReference type="PROSITE" id="PS50109"/>
    </source>
</evidence>
<dbReference type="SMART" id="SM00086">
    <property type="entry name" value="PAC"/>
    <property type="match status" value="2"/>
</dbReference>
<feature type="transmembrane region" description="Helical" evidence="14">
    <location>
        <begin position="12"/>
        <end position="33"/>
    </location>
</feature>
<dbReference type="SMART" id="SM00387">
    <property type="entry name" value="HATPase_c"/>
    <property type="match status" value="1"/>
</dbReference>
<gene>
    <name evidence="20" type="ORF">KTQ36_10335</name>
</gene>
<evidence type="ECO:0000256" key="7">
    <source>
        <dbReference type="ARBA" id="ARBA00022692"/>
    </source>
</evidence>
<protein>
    <recommendedName>
        <fullName evidence="3">histidine kinase</fullName>
        <ecNumber evidence="3">2.7.13.3</ecNumber>
    </recommendedName>
</protein>
<keyword evidence="4" id="KW-1003">Cell membrane</keyword>
<keyword evidence="13" id="KW-0597">Phosphoprotein</keyword>
<dbReference type="InterPro" id="IPR005467">
    <property type="entry name" value="His_kinase_dom"/>
</dbReference>
<feature type="transmembrane region" description="Helical" evidence="14">
    <location>
        <begin position="39"/>
        <end position="59"/>
    </location>
</feature>
<dbReference type="SMART" id="SM00448">
    <property type="entry name" value="REC"/>
    <property type="match status" value="1"/>
</dbReference>
<feature type="domain" description="PAS" evidence="17">
    <location>
        <begin position="302"/>
        <end position="372"/>
    </location>
</feature>
<feature type="modified residue" description="4-aspartylphosphate" evidence="13">
    <location>
        <position position="871"/>
    </location>
</feature>
<dbReference type="Pfam" id="PF00512">
    <property type="entry name" value="HisKA"/>
    <property type="match status" value="1"/>
</dbReference>
<name>A0ABS6V9E2_9SPHN</name>
<dbReference type="RefSeq" id="WP_218633578.1">
    <property type="nucleotide sequence ID" value="NZ_JAHVAH010000001.1"/>
</dbReference>
<evidence type="ECO:0000256" key="8">
    <source>
        <dbReference type="ARBA" id="ARBA00022777"/>
    </source>
</evidence>
<dbReference type="InterPro" id="IPR000014">
    <property type="entry name" value="PAS"/>
</dbReference>
<dbReference type="SMART" id="SM00388">
    <property type="entry name" value="HisKA"/>
    <property type="match status" value="1"/>
</dbReference>
<proteinExistence type="predicted"/>
<comment type="catalytic activity">
    <reaction evidence="1">
        <text>ATP + protein L-histidine = ADP + protein N-phospho-L-histidine.</text>
        <dbReference type="EC" id="2.7.13.3"/>
    </reaction>
</comment>
<dbReference type="Pfam" id="PF02518">
    <property type="entry name" value="HATPase_c"/>
    <property type="match status" value="1"/>
</dbReference>
<dbReference type="PROSITE" id="PS50894">
    <property type="entry name" value="HPT"/>
    <property type="match status" value="1"/>
</dbReference>
<evidence type="ECO:0000256" key="14">
    <source>
        <dbReference type="SAM" id="Phobius"/>
    </source>
</evidence>
<feature type="transmembrane region" description="Helical" evidence="14">
    <location>
        <begin position="190"/>
        <end position="209"/>
    </location>
</feature>
<dbReference type="InterPro" id="IPR001610">
    <property type="entry name" value="PAC"/>
</dbReference>
<feature type="domain" description="PAS" evidence="17">
    <location>
        <begin position="429"/>
        <end position="499"/>
    </location>
</feature>
<dbReference type="PROSITE" id="PS50113">
    <property type="entry name" value="PAC"/>
    <property type="match status" value="2"/>
</dbReference>
<dbReference type="InterPro" id="IPR013655">
    <property type="entry name" value="PAS_fold_3"/>
</dbReference>
<keyword evidence="8" id="KW-0418">Kinase</keyword>
<feature type="domain" description="Histidine kinase" evidence="15">
    <location>
        <begin position="572"/>
        <end position="792"/>
    </location>
</feature>
<sequence>MHQAAKNYRFTRIAILRVLIVATLFGVVAWLSITFTRDGGRIAAFWLPNAILLSALLRIQDHRTKAALFPACFLANVSANLFVGDSLSKSMLLASANSAEVLIMAVLLGKISGVRWKPSSIRHLATFFVSAILAASISGTFAAIILSAQGDFLAIWWSWASSDALGLLIFTPCVLTFVDNWKAQRDRAVTSRHVFLGIFVATATSLVFLQSNYPFLFLISPIVIFAAFQARTVGTALAVVIISAVASIATASGNGPIMLGEGNFRDKVIALQLFLAANLFMGLPVAIKLRQSDRAKEDLAEKTDFRNTILDNVHDIVFRTDASGRWTYLNPAWQRLTGFSVAESLGWSTTRLLHAEDRAHAAALYPKIASGEVDRTIMNQRYRDARGEERFIEVNVSRLTDERGKFLGTTGYIRDVTKQRRAERALKESERRFQTLANLAPAGIFQTNVLGECTYVNAAWEQMSGLTKDEATGDGWARSVHPADVDDVALAWRATVEKRADFSWEFRWVHRDGDVRWVHATSTPELDEDGKHIGFIGVLIDITHHKRLENELATERDRTAIVAEAKSNFLANMSHEIRTPMNGVLGFTELLSDSGLNPEQKKYVDSISESGTAMMALLNDILDNSKIEAGRITINEESVDLLDCLRNTVTMLEPVASQNRLRVDFVHDDRLPALVTLDALRLRQIVLNLLGNAIKFTEQGKISVSTSLVELSGERFIEIGVSDTGIGIKTEMLEEIFTQFTQASDDTAHLYGGSGLGLAISAQLARLMGGDLSVESEYGQGSTFRLVLPLKATSKNELATPKSGKTARSDGNRKQVRILVAEDHELNQNLMLALSERCGFEAEIARNGLEAVEMALAAAEKDSPYDLILMDMRMPVVDGLDAARRIRSAGIEEGTLPIVALTANAFADDRAACLAAGMQAHYSKPLSLDTMEDIVATWCSQIDEKPVYDFLTDDLVNLFEQHQNALCELLKETMEIDEISNIRYETLCRKLHDYAGTAANFGKAAAGNLAMELEERLRVENPGQRLAVIKAAVPAILKAA</sequence>
<evidence type="ECO:0000259" key="17">
    <source>
        <dbReference type="PROSITE" id="PS50112"/>
    </source>
</evidence>
<evidence type="ECO:0000256" key="11">
    <source>
        <dbReference type="ARBA" id="ARBA00023136"/>
    </source>
</evidence>
<evidence type="ECO:0000256" key="1">
    <source>
        <dbReference type="ARBA" id="ARBA00000085"/>
    </source>
</evidence>
<feature type="transmembrane region" description="Helical" evidence="14">
    <location>
        <begin position="215"/>
        <end position="248"/>
    </location>
</feature>
<evidence type="ECO:0000256" key="3">
    <source>
        <dbReference type="ARBA" id="ARBA00012438"/>
    </source>
</evidence>
<dbReference type="PROSITE" id="PS50112">
    <property type="entry name" value="PAS"/>
    <property type="match status" value="2"/>
</dbReference>
<keyword evidence="11 14" id="KW-0472">Membrane</keyword>
<dbReference type="Pfam" id="PF00989">
    <property type="entry name" value="PAS"/>
    <property type="match status" value="1"/>
</dbReference>
<dbReference type="InterPro" id="IPR000700">
    <property type="entry name" value="PAS-assoc_C"/>
</dbReference>
<dbReference type="InterPro" id="IPR001789">
    <property type="entry name" value="Sig_transdc_resp-reg_receiver"/>
</dbReference>
<evidence type="ECO:0000256" key="10">
    <source>
        <dbReference type="ARBA" id="ARBA00022989"/>
    </source>
</evidence>
<comment type="subcellular location">
    <subcellularLocation>
        <location evidence="2">Cell inner membrane</location>
        <topology evidence="2">Multi-pass membrane protein</topology>
    </subcellularLocation>
</comment>
<dbReference type="PANTHER" id="PTHR43047">
    <property type="entry name" value="TWO-COMPONENT HISTIDINE PROTEIN KINASE"/>
    <property type="match status" value="1"/>
</dbReference>
<evidence type="ECO:0000256" key="5">
    <source>
        <dbReference type="ARBA" id="ARBA00022519"/>
    </source>
</evidence>
<keyword evidence="5" id="KW-0997">Cell inner membrane</keyword>
<feature type="domain" description="PAC" evidence="18">
    <location>
        <begin position="502"/>
        <end position="554"/>
    </location>
</feature>
<evidence type="ECO:0000313" key="21">
    <source>
        <dbReference type="Proteomes" id="UP000698028"/>
    </source>
</evidence>
<dbReference type="CDD" id="cd17546">
    <property type="entry name" value="REC_hyHK_CKI1_RcsC-like"/>
    <property type="match status" value="1"/>
</dbReference>
<evidence type="ECO:0000256" key="13">
    <source>
        <dbReference type="PROSITE-ProRule" id="PRU00169"/>
    </source>
</evidence>
<keyword evidence="9" id="KW-0547">Nucleotide-binding</keyword>
<feature type="transmembrane region" description="Helical" evidence="14">
    <location>
        <begin position="124"/>
        <end position="148"/>
    </location>
</feature>
<comment type="caution">
    <text evidence="20">The sequence shown here is derived from an EMBL/GenBank/DDBJ whole genome shotgun (WGS) entry which is preliminary data.</text>
</comment>
<feature type="modified residue" description="Phosphohistidine" evidence="12">
    <location>
        <position position="992"/>
    </location>
</feature>
<feature type="domain" description="Response regulatory" evidence="16">
    <location>
        <begin position="817"/>
        <end position="939"/>
    </location>
</feature>
<dbReference type="InterPro" id="IPR003661">
    <property type="entry name" value="HisK_dim/P_dom"/>
</dbReference>
<keyword evidence="9" id="KW-0067">ATP-binding</keyword>
<keyword evidence="10 14" id="KW-1133">Transmembrane helix</keyword>
<dbReference type="PROSITE" id="PS50110">
    <property type="entry name" value="RESPONSE_REGULATORY"/>
    <property type="match status" value="1"/>
</dbReference>
<dbReference type="EMBL" id="JAHVAH010000001">
    <property type="protein sequence ID" value="MBW0145688.1"/>
    <property type="molecule type" value="Genomic_DNA"/>
</dbReference>
<reference evidence="20 21" key="1">
    <citation type="submission" date="2021-07" db="EMBL/GenBank/DDBJ databases">
        <title>The draft genome sequence of Sphingomicrobium sp. B8.</title>
        <authorList>
            <person name="Mu L."/>
        </authorList>
    </citation>
    <scope>NUCLEOTIDE SEQUENCE [LARGE SCALE GENOMIC DNA]</scope>
    <source>
        <strain evidence="20 21">B8</strain>
    </source>
</reference>
<dbReference type="NCBIfam" id="TIGR00229">
    <property type="entry name" value="sensory_box"/>
    <property type="match status" value="2"/>
</dbReference>
<dbReference type="Pfam" id="PF00072">
    <property type="entry name" value="Response_reg"/>
    <property type="match status" value="1"/>
</dbReference>
<evidence type="ECO:0000256" key="4">
    <source>
        <dbReference type="ARBA" id="ARBA00022475"/>
    </source>
</evidence>
<dbReference type="InterPro" id="IPR008207">
    <property type="entry name" value="Sig_transdc_His_kin_Hpt_dom"/>
</dbReference>
<dbReference type="SMART" id="SM00091">
    <property type="entry name" value="PAS"/>
    <property type="match status" value="2"/>
</dbReference>
<dbReference type="CDD" id="cd00082">
    <property type="entry name" value="HisKA"/>
    <property type="match status" value="1"/>
</dbReference>
<dbReference type="InterPro" id="IPR013767">
    <property type="entry name" value="PAS_fold"/>
</dbReference>
<dbReference type="InterPro" id="IPR007895">
    <property type="entry name" value="MASE1"/>
</dbReference>
<evidence type="ECO:0000256" key="6">
    <source>
        <dbReference type="ARBA" id="ARBA00022679"/>
    </source>
</evidence>
<evidence type="ECO:0000259" key="18">
    <source>
        <dbReference type="PROSITE" id="PS50113"/>
    </source>
</evidence>
<dbReference type="CDD" id="cd16922">
    <property type="entry name" value="HATPase_EvgS-ArcB-TorS-like"/>
    <property type="match status" value="1"/>
</dbReference>
<evidence type="ECO:0000259" key="16">
    <source>
        <dbReference type="PROSITE" id="PS50110"/>
    </source>
</evidence>
<evidence type="ECO:0000259" key="19">
    <source>
        <dbReference type="PROSITE" id="PS50894"/>
    </source>
</evidence>